<feature type="compositionally biased region" description="Low complexity" evidence="7">
    <location>
        <begin position="108"/>
        <end position="124"/>
    </location>
</feature>
<keyword evidence="5 6" id="KW-0408">Iron</keyword>
<accession>A0ABT0LZR6</accession>
<feature type="region of interest" description="Disordered" evidence="7">
    <location>
        <begin position="39"/>
        <end position="147"/>
    </location>
</feature>
<gene>
    <name evidence="9" type="ORF">M3N55_05095</name>
</gene>
<dbReference type="InterPro" id="IPR036909">
    <property type="entry name" value="Cyt_c-like_dom_sf"/>
</dbReference>
<dbReference type="Proteomes" id="UP001202550">
    <property type="component" value="Unassembled WGS sequence"/>
</dbReference>
<evidence type="ECO:0000256" key="2">
    <source>
        <dbReference type="ARBA" id="ARBA00022617"/>
    </source>
</evidence>
<evidence type="ECO:0000256" key="4">
    <source>
        <dbReference type="ARBA" id="ARBA00022982"/>
    </source>
</evidence>
<keyword evidence="3 6" id="KW-0479">Metal-binding</keyword>
<evidence type="ECO:0000256" key="5">
    <source>
        <dbReference type="ARBA" id="ARBA00023004"/>
    </source>
</evidence>
<dbReference type="SUPFAM" id="SSF46626">
    <property type="entry name" value="Cytochrome c"/>
    <property type="match status" value="1"/>
</dbReference>
<keyword evidence="2 6" id="KW-0349">Heme</keyword>
<comment type="caution">
    <text evidence="9">The sequence shown here is derived from an EMBL/GenBank/DDBJ whole genome shotgun (WGS) entry which is preliminary data.</text>
</comment>
<evidence type="ECO:0000256" key="1">
    <source>
        <dbReference type="ARBA" id="ARBA00022448"/>
    </source>
</evidence>
<reference evidence="9 10" key="1">
    <citation type="submission" date="2022-05" db="EMBL/GenBank/DDBJ databases">
        <title>Seasonal and diel survey of microbial diversity of the Tyrrhenian coast.</title>
        <authorList>
            <person name="Gattoni G."/>
            <person name="Corral P."/>
        </authorList>
    </citation>
    <scope>NUCLEOTIDE SEQUENCE [LARGE SCALE GENOMIC DNA]</scope>
    <source>
        <strain evidence="9 10">V10</strain>
    </source>
</reference>
<evidence type="ECO:0000313" key="10">
    <source>
        <dbReference type="Proteomes" id="UP001202550"/>
    </source>
</evidence>
<keyword evidence="4" id="KW-0249">Electron transport</keyword>
<sequence>MAPRPNPIDNMSPAEKLLRVGTFGSLAVLLILVTVRSFGDGPDRQATPQVAEVSEPLQEESREEVSVADMSAPVTEDPAEPVETAEATPAAEEPASTEVAEEAEPVAEETAQAEEAATEPAPAETTEETVETAAEATPAEPEQAEGLQESALLARADIDAGESAFRQCSTCHQYATERNAGGPHLVGIVGREVAAVDSWRYSTALQEAGGIWTPERLEQWLTNPNEYIPGNRMAYPGVRDEQERIDIIGFLAAQGQ</sequence>
<dbReference type="Gene3D" id="1.10.760.10">
    <property type="entry name" value="Cytochrome c-like domain"/>
    <property type="match status" value="1"/>
</dbReference>
<name>A0ABT0LZR6_9RHOB</name>
<protein>
    <recommendedName>
        <fullName evidence="8">Cytochrome c domain-containing protein</fullName>
    </recommendedName>
</protein>
<evidence type="ECO:0000313" key="9">
    <source>
        <dbReference type="EMBL" id="MCL1628100.1"/>
    </source>
</evidence>
<feature type="domain" description="Cytochrome c" evidence="8">
    <location>
        <begin position="156"/>
        <end position="255"/>
    </location>
</feature>
<dbReference type="InterPro" id="IPR002327">
    <property type="entry name" value="Cyt_c_1A/1B"/>
</dbReference>
<feature type="compositionally biased region" description="Low complexity" evidence="7">
    <location>
        <begin position="131"/>
        <end position="145"/>
    </location>
</feature>
<dbReference type="InterPro" id="IPR009056">
    <property type="entry name" value="Cyt_c-like_dom"/>
</dbReference>
<evidence type="ECO:0000256" key="3">
    <source>
        <dbReference type="ARBA" id="ARBA00022723"/>
    </source>
</evidence>
<evidence type="ECO:0000256" key="6">
    <source>
        <dbReference type="PROSITE-ProRule" id="PRU00433"/>
    </source>
</evidence>
<organism evidence="9 10">
    <name type="scientific">Roseinatronobacter domitianus</name>
    <dbReference type="NCBI Taxonomy" id="2940293"/>
    <lineage>
        <taxon>Bacteria</taxon>
        <taxon>Pseudomonadati</taxon>
        <taxon>Pseudomonadota</taxon>
        <taxon>Alphaproteobacteria</taxon>
        <taxon>Rhodobacterales</taxon>
        <taxon>Paracoccaceae</taxon>
        <taxon>Roseinatronobacter</taxon>
    </lineage>
</organism>
<dbReference type="PROSITE" id="PS51007">
    <property type="entry name" value="CYTC"/>
    <property type="match status" value="1"/>
</dbReference>
<dbReference type="EMBL" id="JALZWP010000003">
    <property type="protein sequence ID" value="MCL1628100.1"/>
    <property type="molecule type" value="Genomic_DNA"/>
</dbReference>
<dbReference type="PRINTS" id="PR00604">
    <property type="entry name" value="CYTCHRMECIAB"/>
</dbReference>
<proteinExistence type="predicted"/>
<feature type="compositionally biased region" description="Low complexity" evidence="7">
    <location>
        <begin position="81"/>
        <end position="98"/>
    </location>
</feature>
<evidence type="ECO:0000256" key="7">
    <source>
        <dbReference type="SAM" id="MobiDB-lite"/>
    </source>
</evidence>
<keyword evidence="10" id="KW-1185">Reference proteome</keyword>
<dbReference type="RefSeq" id="WP_249057025.1">
    <property type="nucleotide sequence ID" value="NZ_JALZWP010000003.1"/>
</dbReference>
<keyword evidence="1" id="KW-0813">Transport</keyword>
<evidence type="ECO:0000259" key="8">
    <source>
        <dbReference type="PROSITE" id="PS51007"/>
    </source>
</evidence>
<dbReference type="PANTHER" id="PTHR11961">
    <property type="entry name" value="CYTOCHROME C"/>
    <property type="match status" value="1"/>
</dbReference>